<dbReference type="EMBL" id="AFYH01107172">
    <property type="status" value="NOT_ANNOTATED_CDS"/>
    <property type="molecule type" value="Genomic_DNA"/>
</dbReference>
<keyword evidence="3 12" id="KW-0808">Transferase</keyword>
<sequence>ENMAELTADGSSAPLPGRCRYFVEKKKRYCKMTVAEGKSLCGEHANNTEGENYRKRIPCPLDPKHTVYEDKLEKHMKKCNSREKPKPVYYVQDINGGTDDRLEAPREQVHISSLSQEELETVIRKLKMATSDLSSTLENQILSHQALHQALNDPKNGESAFKHLKQQSSLLGNMERLGLLGSSRCFIEFGAGRGKLAHWVDIALQDAKNVHFLLVERATTRFKVDGKHKNRDSVFERLQIDIQHLCLDKVPILMKKNLPVVGIGKHLCGAATDLALRCLVERNTAKYEADEEPPPKRSKTGLAEETDLVSESTKNSINEGKPTVPVAGIAIALCCHHRCEWKHYVGKELFSSLGLKAEEFSFFQRLSSWATCGRRRPKTETIQLGEASTDQKDDVEEHDLRDESSLLNSDNVDGLLSDEERENVGRLCKLLIDHGRVQYLEQKGFSASLQFYTSPSVSLENVLLTAVAGPTS</sequence>
<dbReference type="Ensembl" id="ENSLACT00000015048.1">
    <property type="protein sequence ID" value="ENSLACP00000014943.1"/>
    <property type="gene ID" value="ENSLACG00000013153.2"/>
</dbReference>
<evidence type="ECO:0000256" key="13">
    <source>
        <dbReference type="SAM" id="MobiDB-lite"/>
    </source>
</evidence>
<keyword evidence="6 12" id="KW-0479">Metal-binding</keyword>
<gene>
    <name evidence="15" type="primary">TRMT13</name>
</gene>
<comment type="similarity">
    <text evidence="1 12">Belongs to the methyltransferase TRM13 family.</text>
</comment>
<comment type="catalytic activity">
    <reaction evidence="11 12">
        <text>adenosine(4) in tRNA(His) + S-adenosyl-L-methionine = 2'-O-methyladenosine(4) in tRNA(His) + S-adenosyl-L-homocysteine + H(+)</text>
        <dbReference type="Rhea" id="RHEA:43196"/>
        <dbReference type="Rhea" id="RHEA-COMP:10401"/>
        <dbReference type="Rhea" id="RHEA-COMP:10402"/>
        <dbReference type="ChEBI" id="CHEBI:15378"/>
        <dbReference type="ChEBI" id="CHEBI:57856"/>
        <dbReference type="ChEBI" id="CHEBI:59789"/>
        <dbReference type="ChEBI" id="CHEBI:74411"/>
        <dbReference type="ChEBI" id="CHEBI:74477"/>
        <dbReference type="EC" id="2.1.1.225"/>
    </reaction>
</comment>
<dbReference type="Bgee" id="ENSLACG00000013153">
    <property type="expression patterns" value="Expressed in muscle tissue and 5 other cell types or tissues"/>
</dbReference>
<dbReference type="Pfam" id="PF11722">
    <property type="entry name" value="zf-TRM13_CCCH"/>
    <property type="match status" value="1"/>
</dbReference>
<keyword evidence="5 12" id="KW-0819">tRNA processing</keyword>
<evidence type="ECO:0000256" key="1">
    <source>
        <dbReference type="ARBA" id="ARBA00005265"/>
    </source>
</evidence>
<evidence type="ECO:0000256" key="11">
    <source>
        <dbReference type="ARBA" id="ARBA00049393"/>
    </source>
</evidence>
<evidence type="ECO:0000256" key="6">
    <source>
        <dbReference type="ARBA" id="ARBA00022723"/>
    </source>
</evidence>
<feature type="compositionally biased region" description="Polar residues" evidence="13">
    <location>
        <begin position="309"/>
        <end position="318"/>
    </location>
</feature>
<comment type="catalytic activity">
    <reaction evidence="9 12">
        <text>cytidine(4) in tRNA(Pro) + S-adenosyl-L-methionine = 2'-O-methylcytidine(4) in tRNA(Pro) + S-adenosyl-L-homocysteine + H(+)</text>
        <dbReference type="Rhea" id="RHEA:32767"/>
        <dbReference type="Rhea" id="RHEA-COMP:10397"/>
        <dbReference type="Rhea" id="RHEA-COMP:10398"/>
        <dbReference type="ChEBI" id="CHEBI:15378"/>
        <dbReference type="ChEBI" id="CHEBI:57856"/>
        <dbReference type="ChEBI" id="CHEBI:59789"/>
        <dbReference type="ChEBI" id="CHEBI:74495"/>
        <dbReference type="ChEBI" id="CHEBI:82748"/>
        <dbReference type="EC" id="2.1.1.225"/>
    </reaction>
</comment>
<dbReference type="PANTHER" id="PTHR12998">
    <property type="entry name" value="TRNA:M(4)X MODIFICATION ENZYME TRM13 HOMOLOG"/>
    <property type="match status" value="1"/>
</dbReference>
<feature type="region of interest" description="Disordered" evidence="13">
    <location>
        <begin position="287"/>
        <end position="320"/>
    </location>
</feature>
<dbReference type="GeneTree" id="ENSGT00390000003182"/>
<dbReference type="Proteomes" id="UP000008672">
    <property type="component" value="Unassembled WGS sequence"/>
</dbReference>
<keyword evidence="7 12" id="KW-0863">Zinc-finger</keyword>
<dbReference type="OMA" id="HRCSWRS"/>
<comment type="function">
    <text evidence="12">tRNA methylase which 2'-O-methylates cytidine(4) in tRNA(Pro) and tRNA(Gly)(GCC), and adenosine(4) in tRNA(His).</text>
</comment>
<evidence type="ECO:0000313" key="15">
    <source>
        <dbReference type="Ensembl" id="ENSLACP00000014943.1"/>
    </source>
</evidence>
<evidence type="ECO:0000256" key="8">
    <source>
        <dbReference type="ARBA" id="ARBA00022833"/>
    </source>
</evidence>
<keyword evidence="8 12" id="KW-0862">Zinc</keyword>
<evidence type="ECO:0000256" key="2">
    <source>
        <dbReference type="ARBA" id="ARBA00022603"/>
    </source>
</evidence>
<dbReference type="eggNOG" id="KOG2811">
    <property type="taxonomic scope" value="Eukaryota"/>
</dbReference>
<dbReference type="InterPro" id="IPR039044">
    <property type="entry name" value="Trm13"/>
</dbReference>
<dbReference type="AlphaFoldDB" id="H3AZ72"/>
<organism evidence="15 16">
    <name type="scientific">Latimeria chalumnae</name>
    <name type="common">Coelacanth</name>
    <dbReference type="NCBI Taxonomy" id="7897"/>
    <lineage>
        <taxon>Eukaryota</taxon>
        <taxon>Metazoa</taxon>
        <taxon>Chordata</taxon>
        <taxon>Craniata</taxon>
        <taxon>Vertebrata</taxon>
        <taxon>Euteleostomi</taxon>
        <taxon>Coelacanthiformes</taxon>
        <taxon>Coelacanthidae</taxon>
        <taxon>Latimeria</taxon>
    </lineage>
</organism>
<evidence type="ECO:0000256" key="12">
    <source>
        <dbReference type="RuleBase" id="RU367103"/>
    </source>
</evidence>
<evidence type="ECO:0000256" key="10">
    <source>
        <dbReference type="ARBA" id="ARBA00048635"/>
    </source>
</evidence>
<evidence type="ECO:0000256" key="5">
    <source>
        <dbReference type="ARBA" id="ARBA00022694"/>
    </source>
</evidence>
<dbReference type="Pfam" id="PF05206">
    <property type="entry name" value="TRM13"/>
    <property type="match status" value="1"/>
</dbReference>
<evidence type="ECO:0000256" key="7">
    <source>
        <dbReference type="ARBA" id="ARBA00022771"/>
    </source>
</evidence>
<dbReference type="InParanoid" id="H3AZ72"/>
<keyword evidence="2 12" id="KW-0489">Methyltransferase</keyword>
<dbReference type="GO" id="GO:0106050">
    <property type="term" value="F:tRNA 2'-O-methyltransferase activity"/>
    <property type="evidence" value="ECO:0007669"/>
    <property type="project" value="UniProtKB-UniRule"/>
</dbReference>
<dbReference type="GO" id="GO:0008270">
    <property type="term" value="F:zinc ion binding"/>
    <property type="evidence" value="ECO:0007669"/>
    <property type="project" value="UniProtKB-KW"/>
</dbReference>
<reference evidence="15" key="3">
    <citation type="submission" date="2025-09" db="UniProtKB">
        <authorList>
            <consortium name="Ensembl"/>
        </authorList>
    </citation>
    <scope>IDENTIFICATION</scope>
</reference>
<evidence type="ECO:0000256" key="4">
    <source>
        <dbReference type="ARBA" id="ARBA00022691"/>
    </source>
</evidence>
<comment type="catalytic activity">
    <reaction evidence="10 12">
        <text>cytidine(4) in tRNA(Gly)(GCC) + S-adenosyl-L-methionine = 2'-O-methylcytidine(4) in tRNA(Gly)(GCC) + S-adenosyl-L-homocysteine + H(+)</text>
        <dbReference type="Rhea" id="RHEA:43192"/>
        <dbReference type="Rhea" id="RHEA-COMP:10399"/>
        <dbReference type="Rhea" id="RHEA-COMP:10400"/>
        <dbReference type="ChEBI" id="CHEBI:15378"/>
        <dbReference type="ChEBI" id="CHEBI:57856"/>
        <dbReference type="ChEBI" id="CHEBI:59789"/>
        <dbReference type="ChEBI" id="CHEBI:74495"/>
        <dbReference type="ChEBI" id="CHEBI:82748"/>
        <dbReference type="EC" id="2.1.1.225"/>
    </reaction>
</comment>
<dbReference type="EC" id="2.1.1.225" evidence="12"/>
<dbReference type="HOGENOM" id="CLU_027610_1_0_1"/>
<dbReference type="FunCoup" id="H3AZ72">
    <property type="interactions" value="1966"/>
</dbReference>
<protein>
    <recommendedName>
        <fullName evidence="12">tRNA:m(4)X modification enzyme TRM13</fullName>
        <ecNumber evidence="12">2.1.1.225</ecNumber>
    </recommendedName>
</protein>
<dbReference type="STRING" id="7897.ENSLACP00000014943"/>
<keyword evidence="4 12" id="KW-0949">S-adenosyl-L-methionine</keyword>
<dbReference type="InterPro" id="IPR022776">
    <property type="entry name" value="TRM13/UPF0224_CHHC_Znf_dom"/>
</dbReference>
<evidence type="ECO:0000313" key="16">
    <source>
        <dbReference type="Proteomes" id="UP000008672"/>
    </source>
</evidence>
<dbReference type="PANTHER" id="PTHR12998:SF0">
    <property type="entry name" value="TRNA:M(4)X MODIFICATION ENZYME TRM13 HOMOLOG"/>
    <property type="match status" value="1"/>
</dbReference>
<keyword evidence="16" id="KW-1185">Reference proteome</keyword>
<reference evidence="16" key="1">
    <citation type="submission" date="2011-08" db="EMBL/GenBank/DDBJ databases">
        <title>The draft genome of Latimeria chalumnae.</title>
        <authorList>
            <person name="Di Palma F."/>
            <person name="Alfoldi J."/>
            <person name="Johnson J."/>
            <person name="Berlin A."/>
            <person name="Gnerre S."/>
            <person name="Jaffe D."/>
            <person name="MacCallum I."/>
            <person name="Young S."/>
            <person name="Walker B.J."/>
            <person name="Lander E."/>
            <person name="Lindblad-Toh K."/>
        </authorList>
    </citation>
    <scope>NUCLEOTIDE SEQUENCE [LARGE SCALE GENOMIC DNA]</scope>
    <source>
        <strain evidence="16">Wild caught</strain>
    </source>
</reference>
<reference evidence="15" key="2">
    <citation type="submission" date="2025-08" db="UniProtKB">
        <authorList>
            <consortium name="Ensembl"/>
        </authorList>
    </citation>
    <scope>IDENTIFICATION</scope>
</reference>
<evidence type="ECO:0000259" key="14">
    <source>
        <dbReference type="PROSITE" id="PS51800"/>
    </source>
</evidence>
<dbReference type="InterPro" id="IPR021721">
    <property type="entry name" value="Znf_CCCH-type_TRM13"/>
</dbReference>
<dbReference type="PROSITE" id="PS51800">
    <property type="entry name" value="ZF_CHHC_U11_48K"/>
    <property type="match status" value="1"/>
</dbReference>
<feature type="domain" description="CHHC U11-48K-type" evidence="14">
    <location>
        <begin position="56"/>
        <end position="83"/>
    </location>
</feature>
<proteinExistence type="inferred from homology"/>
<dbReference type="GO" id="GO:0030488">
    <property type="term" value="P:tRNA methylation"/>
    <property type="evidence" value="ECO:0007669"/>
    <property type="project" value="InterPro"/>
</dbReference>
<dbReference type="EMBL" id="AFYH01107171">
    <property type="status" value="NOT_ANNOTATED_CDS"/>
    <property type="molecule type" value="Genomic_DNA"/>
</dbReference>
<accession>H3AZ72</accession>
<evidence type="ECO:0000256" key="9">
    <source>
        <dbReference type="ARBA" id="ARBA00048165"/>
    </source>
</evidence>
<name>H3AZ72_LATCH</name>
<dbReference type="Pfam" id="PF05253">
    <property type="entry name" value="zf-U11-48K"/>
    <property type="match status" value="1"/>
</dbReference>
<evidence type="ECO:0000256" key="3">
    <source>
        <dbReference type="ARBA" id="ARBA00022679"/>
    </source>
</evidence>
<dbReference type="InterPro" id="IPR007871">
    <property type="entry name" value="Methyltransferase_TRM13"/>
</dbReference>